<keyword evidence="1" id="KW-1185">Reference proteome</keyword>
<dbReference type="WBParaSite" id="nRc.2.0.1.t31314-RA">
    <property type="protein sequence ID" value="nRc.2.0.1.t31314-RA"/>
    <property type="gene ID" value="nRc.2.0.1.g31314"/>
</dbReference>
<evidence type="ECO:0000313" key="2">
    <source>
        <dbReference type="WBParaSite" id="nRc.2.0.1.t31314-RA"/>
    </source>
</evidence>
<reference evidence="2" key="1">
    <citation type="submission" date="2022-11" db="UniProtKB">
        <authorList>
            <consortium name="WormBaseParasite"/>
        </authorList>
    </citation>
    <scope>IDENTIFICATION</scope>
</reference>
<evidence type="ECO:0000313" key="1">
    <source>
        <dbReference type="Proteomes" id="UP000887565"/>
    </source>
</evidence>
<dbReference type="AlphaFoldDB" id="A0A915JZ25"/>
<protein>
    <submittedName>
        <fullName evidence="2">Uncharacterized protein</fullName>
    </submittedName>
</protein>
<accession>A0A915JZ25</accession>
<sequence>MHYPGIPIEKLLLDGEPSSPAVDTICHTVEQASPIPLPAVAAPPPTDMLTIAATPPTEAPAVAASPRAMVTSSSQTLSVTTQCSSLAAATEFLIIENKAVIETLRPVNDEVSIIDDSPFPLSNAPRLLIIGILQEIHLSSSLVIDFPGVGMDIKASLEGVGLAANHVVTGQQHNLVQALHAVLSGLVQLILNTLITLVGCGKTAPPADIARDWPNRTLTYA</sequence>
<organism evidence="1 2">
    <name type="scientific">Romanomermis culicivorax</name>
    <name type="common">Nematode worm</name>
    <dbReference type="NCBI Taxonomy" id="13658"/>
    <lineage>
        <taxon>Eukaryota</taxon>
        <taxon>Metazoa</taxon>
        <taxon>Ecdysozoa</taxon>
        <taxon>Nematoda</taxon>
        <taxon>Enoplea</taxon>
        <taxon>Dorylaimia</taxon>
        <taxon>Mermithida</taxon>
        <taxon>Mermithoidea</taxon>
        <taxon>Mermithidae</taxon>
        <taxon>Romanomermis</taxon>
    </lineage>
</organism>
<dbReference type="Proteomes" id="UP000887565">
    <property type="component" value="Unplaced"/>
</dbReference>
<proteinExistence type="predicted"/>
<name>A0A915JZ25_ROMCU</name>